<protein>
    <recommendedName>
        <fullName evidence="3">ATP-dependent DNA ligase family profile domain-containing protein</fullName>
    </recommendedName>
</protein>
<dbReference type="GO" id="GO:0006310">
    <property type="term" value="P:DNA recombination"/>
    <property type="evidence" value="ECO:0007669"/>
    <property type="project" value="InterPro"/>
</dbReference>
<name>A0A445CL38_ARAHY</name>
<dbReference type="InterPro" id="IPR012310">
    <property type="entry name" value="DNA_ligase_ATP-dep_cent"/>
</dbReference>
<evidence type="ECO:0000256" key="1">
    <source>
        <dbReference type="ARBA" id="ARBA00005606"/>
    </source>
</evidence>
<dbReference type="SUPFAM" id="SSF56091">
    <property type="entry name" value="DNA ligase/mRNA capping enzyme, catalytic domain"/>
    <property type="match status" value="1"/>
</dbReference>
<sequence length="182" mass="20915">MFEIPDRKPFLHYKKEKIQNATICHRVVAISVEPLKVQNWILPEMPGLITDFLISLDDQFSYFVNWFHGDIRQYNIGPQKSCTQRPSMVGGLLWKGSSIVAIAEDVPEVQHLYASFEEETGVFHYPTAITSNDIEEIQKFLDKAIGSSCEGLIIKTLDEDSTYEPSNQSNNWLKLKKDYLDK</sequence>
<reference evidence="4 5" key="1">
    <citation type="submission" date="2019-01" db="EMBL/GenBank/DDBJ databases">
        <title>Sequencing of cultivated peanut Arachis hypogaea provides insights into genome evolution and oil improvement.</title>
        <authorList>
            <person name="Chen X."/>
        </authorList>
    </citation>
    <scope>NUCLEOTIDE SEQUENCE [LARGE SCALE GENOMIC DNA]</scope>
    <source>
        <strain evidence="5">cv. Fuhuasheng</strain>
        <tissue evidence="4">Leaves</tissue>
    </source>
</reference>
<accession>A0A445CL38</accession>
<proteinExistence type="inferred from homology"/>
<keyword evidence="2" id="KW-0711">Selenium</keyword>
<dbReference type="GO" id="GO:0003910">
    <property type="term" value="F:DNA ligase (ATP) activity"/>
    <property type="evidence" value="ECO:0007669"/>
    <property type="project" value="InterPro"/>
</dbReference>
<dbReference type="Pfam" id="PF01068">
    <property type="entry name" value="DNA_ligase_A_M"/>
    <property type="match status" value="1"/>
</dbReference>
<dbReference type="GO" id="GO:0006281">
    <property type="term" value="P:DNA repair"/>
    <property type="evidence" value="ECO:0007669"/>
    <property type="project" value="InterPro"/>
</dbReference>
<dbReference type="PROSITE" id="PS50160">
    <property type="entry name" value="DNA_LIGASE_A3"/>
    <property type="match status" value="1"/>
</dbReference>
<feature type="domain" description="ATP-dependent DNA ligase family profile" evidence="3">
    <location>
        <begin position="110"/>
        <end position="182"/>
    </location>
</feature>
<comment type="caution">
    <text evidence="4">The sequence shown here is derived from an EMBL/GenBank/DDBJ whole genome shotgun (WGS) entry which is preliminary data.</text>
</comment>
<dbReference type="PANTHER" id="PTHR23300">
    <property type="entry name" value="METHANETHIOL OXIDASE"/>
    <property type="match status" value="1"/>
</dbReference>
<dbReference type="Pfam" id="PF05694">
    <property type="entry name" value="SBP56"/>
    <property type="match status" value="1"/>
</dbReference>
<evidence type="ECO:0000259" key="3">
    <source>
        <dbReference type="PROSITE" id="PS50160"/>
    </source>
</evidence>
<evidence type="ECO:0000256" key="2">
    <source>
        <dbReference type="ARBA" id="ARBA00023266"/>
    </source>
</evidence>
<dbReference type="EMBL" id="SDMP01000006">
    <property type="protein sequence ID" value="RYR51627.1"/>
    <property type="molecule type" value="Genomic_DNA"/>
</dbReference>
<dbReference type="PANTHER" id="PTHR23300:SF0">
    <property type="entry name" value="METHANETHIOL OXIDASE"/>
    <property type="match status" value="1"/>
</dbReference>
<organism evidence="4 5">
    <name type="scientific">Arachis hypogaea</name>
    <name type="common">Peanut</name>
    <dbReference type="NCBI Taxonomy" id="3818"/>
    <lineage>
        <taxon>Eukaryota</taxon>
        <taxon>Viridiplantae</taxon>
        <taxon>Streptophyta</taxon>
        <taxon>Embryophyta</taxon>
        <taxon>Tracheophyta</taxon>
        <taxon>Spermatophyta</taxon>
        <taxon>Magnoliopsida</taxon>
        <taxon>eudicotyledons</taxon>
        <taxon>Gunneridae</taxon>
        <taxon>Pentapetalae</taxon>
        <taxon>rosids</taxon>
        <taxon>fabids</taxon>
        <taxon>Fabales</taxon>
        <taxon>Fabaceae</taxon>
        <taxon>Papilionoideae</taxon>
        <taxon>50 kb inversion clade</taxon>
        <taxon>dalbergioids sensu lato</taxon>
        <taxon>Dalbergieae</taxon>
        <taxon>Pterocarpus clade</taxon>
        <taxon>Arachis</taxon>
    </lineage>
</organism>
<dbReference type="GO" id="GO:0005524">
    <property type="term" value="F:ATP binding"/>
    <property type="evidence" value="ECO:0007669"/>
    <property type="project" value="InterPro"/>
</dbReference>
<dbReference type="STRING" id="3818.A0A445CL38"/>
<dbReference type="Proteomes" id="UP000289738">
    <property type="component" value="Chromosome A06"/>
</dbReference>
<comment type="similarity">
    <text evidence="1">Belongs to the selenium-binding protein family.</text>
</comment>
<gene>
    <name evidence="4" type="ORF">Ahy_A06g026605</name>
</gene>
<dbReference type="GO" id="GO:0008430">
    <property type="term" value="F:selenium binding"/>
    <property type="evidence" value="ECO:0007669"/>
    <property type="project" value="InterPro"/>
</dbReference>
<evidence type="ECO:0000313" key="5">
    <source>
        <dbReference type="Proteomes" id="UP000289738"/>
    </source>
</evidence>
<dbReference type="Gene3D" id="3.30.1490.70">
    <property type="match status" value="1"/>
</dbReference>
<evidence type="ECO:0000313" key="4">
    <source>
        <dbReference type="EMBL" id="RYR51627.1"/>
    </source>
</evidence>
<dbReference type="AlphaFoldDB" id="A0A445CL38"/>
<keyword evidence="5" id="KW-1185">Reference proteome</keyword>
<dbReference type="InterPro" id="IPR008826">
    <property type="entry name" value="Se-bd"/>
</dbReference>